<comment type="caution">
    <text evidence="1">The sequence shown here is derived from an EMBL/GenBank/DDBJ whole genome shotgun (WGS) entry which is preliminary data.</text>
</comment>
<sequence>HWQLGIIAVEVDEKIKNNIKNIVKKFL</sequence>
<organism evidence="1 2">
    <name type="scientific">Candidatus Roizmanbacteria bacterium GW2011_GWA2_34_18</name>
    <dbReference type="NCBI Taxonomy" id="1618477"/>
    <lineage>
        <taxon>Bacteria</taxon>
        <taxon>Candidatus Roizmaniibacteriota</taxon>
    </lineage>
</organism>
<dbReference type="Proteomes" id="UP000034688">
    <property type="component" value="Unassembled WGS sequence"/>
</dbReference>
<name>A0A0G0AQ98_9BACT</name>
<dbReference type="AlphaFoldDB" id="A0A0G0AQ98"/>
<feature type="non-terminal residue" evidence="1">
    <location>
        <position position="1"/>
    </location>
</feature>
<gene>
    <name evidence="1" type="ORF">UR54_C0032G0009</name>
</gene>
<reference evidence="1 2" key="1">
    <citation type="journal article" date="2015" name="Nature">
        <title>rRNA introns, odd ribosomes, and small enigmatic genomes across a large radiation of phyla.</title>
        <authorList>
            <person name="Brown C.T."/>
            <person name="Hug L.A."/>
            <person name="Thomas B.C."/>
            <person name="Sharon I."/>
            <person name="Castelle C.J."/>
            <person name="Singh A."/>
            <person name="Wilkins M.J."/>
            <person name="Williams K.H."/>
            <person name="Banfield J.F."/>
        </authorList>
    </citation>
    <scope>NUCLEOTIDE SEQUENCE [LARGE SCALE GENOMIC DNA]</scope>
</reference>
<evidence type="ECO:0000313" key="1">
    <source>
        <dbReference type="EMBL" id="KKP59163.1"/>
    </source>
</evidence>
<evidence type="ECO:0000313" key="2">
    <source>
        <dbReference type="Proteomes" id="UP000034688"/>
    </source>
</evidence>
<dbReference type="EMBL" id="LBPP01000032">
    <property type="protein sequence ID" value="KKP59163.1"/>
    <property type="molecule type" value="Genomic_DNA"/>
</dbReference>
<accession>A0A0G0AQ98</accession>
<proteinExistence type="predicted"/>
<dbReference type="STRING" id="1618477.UR54_C0032G0009"/>
<protein>
    <submittedName>
        <fullName evidence="1">Uncharacterized protein</fullName>
    </submittedName>
</protein>